<dbReference type="AlphaFoldDB" id="A0A8J7MCE0"/>
<dbReference type="Proteomes" id="UP000624703">
    <property type="component" value="Unassembled WGS sequence"/>
</dbReference>
<dbReference type="SUPFAM" id="SSF51004">
    <property type="entry name" value="C-terminal (heme d1) domain of cytochrome cd1-nitrite reductase"/>
    <property type="match status" value="1"/>
</dbReference>
<proteinExistence type="inferred from homology"/>
<dbReference type="Pfam" id="PF10282">
    <property type="entry name" value="Lactonase"/>
    <property type="match status" value="1"/>
</dbReference>
<keyword evidence="2" id="KW-0313">Glucose metabolism</keyword>
<keyword evidence="2" id="KW-0119">Carbohydrate metabolism</keyword>
<gene>
    <name evidence="3" type="ORF">JIN82_01385</name>
</gene>
<comment type="similarity">
    <text evidence="1">Belongs to the cycloisomerase 2 family.</text>
</comment>
<dbReference type="InterPro" id="IPR019405">
    <property type="entry name" value="Lactonase_7-beta_prop"/>
</dbReference>
<protein>
    <submittedName>
        <fullName evidence="3">Lactonase family protein</fullName>
    </submittedName>
</protein>
<dbReference type="InterPro" id="IPR050282">
    <property type="entry name" value="Cycloisomerase_2"/>
</dbReference>
<evidence type="ECO:0000313" key="3">
    <source>
        <dbReference type="EMBL" id="MBK1789799.1"/>
    </source>
</evidence>
<sequence>MAKKTKPFTNTKKIPILVSEYTSTLDHVRGKGTGIQLMELDLSTGELFHLRQLAKLENPSYMSLSHNNSHLYAISEVCEFRGKRDGKITSYQLSNPNSNMELIEMQQCSSHGAGPAYCRPSLDDSTLLNVNYVHENLTTHPILADGTINTPSSNIQLEGNGPIRQRQEQAHPHAINQNPHDQLVYLCDLGSDSLIRYQLDTSSQVDFFDKLKLPAGSGPRHIVYHPQLNYSYISLELSSQLATIHHSASPNDTKVCDLSAASSANNDVNFPSELTLTIDGKFLYLANRGANTISLFSLDNPAKPELVESIDCGGTTPRHIALSPNEEFLIVANQDSDALVSFQRDKTSGRLIHAHTVDQPTPCFILFPTESPAS</sequence>
<accession>A0A8J7MCE0</accession>
<dbReference type="PANTHER" id="PTHR30344">
    <property type="entry name" value="6-PHOSPHOGLUCONOLACTONASE-RELATED"/>
    <property type="match status" value="1"/>
</dbReference>
<dbReference type="Gene3D" id="2.130.10.10">
    <property type="entry name" value="YVTN repeat-like/Quinoprotein amine dehydrogenase"/>
    <property type="match status" value="1"/>
</dbReference>
<reference evidence="3" key="1">
    <citation type="submission" date="2021-01" db="EMBL/GenBank/DDBJ databases">
        <title>Modified the classification status of verrucomicrobia.</title>
        <authorList>
            <person name="Feng X."/>
        </authorList>
    </citation>
    <scope>NUCLEOTIDE SEQUENCE</scope>
    <source>
        <strain evidence="3">_KCTC 22039</strain>
    </source>
</reference>
<dbReference type="EMBL" id="JAENIM010000009">
    <property type="protein sequence ID" value="MBK1789799.1"/>
    <property type="molecule type" value="Genomic_DNA"/>
</dbReference>
<dbReference type="GO" id="GO:0017057">
    <property type="term" value="F:6-phosphogluconolactonase activity"/>
    <property type="evidence" value="ECO:0007669"/>
    <property type="project" value="TreeGrafter"/>
</dbReference>
<organism evidence="3 4">
    <name type="scientific">Persicirhabdus sediminis</name>
    <dbReference type="NCBI Taxonomy" id="454144"/>
    <lineage>
        <taxon>Bacteria</taxon>
        <taxon>Pseudomonadati</taxon>
        <taxon>Verrucomicrobiota</taxon>
        <taxon>Verrucomicrobiia</taxon>
        <taxon>Verrucomicrobiales</taxon>
        <taxon>Verrucomicrobiaceae</taxon>
        <taxon>Persicirhabdus</taxon>
    </lineage>
</organism>
<dbReference type="InterPro" id="IPR011048">
    <property type="entry name" value="Haem_d1_sf"/>
</dbReference>
<dbReference type="RefSeq" id="WP_200309841.1">
    <property type="nucleotide sequence ID" value="NZ_JAENIM010000009.1"/>
</dbReference>
<dbReference type="InterPro" id="IPR015943">
    <property type="entry name" value="WD40/YVTN_repeat-like_dom_sf"/>
</dbReference>
<keyword evidence="4" id="KW-1185">Reference proteome</keyword>
<evidence type="ECO:0000256" key="2">
    <source>
        <dbReference type="ARBA" id="ARBA00022526"/>
    </source>
</evidence>
<evidence type="ECO:0000313" key="4">
    <source>
        <dbReference type="Proteomes" id="UP000624703"/>
    </source>
</evidence>
<name>A0A8J7MCE0_9BACT</name>
<comment type="caution">
    <text evidence="3">The sequence shown here is derived from an EMBL/GenBank/DDBJ whole genome shotgun (WGS) entry which is preliminary data.</text>
</comment>
<evidence type="ECO:0000256" key="1">
    <source>
        <dbReference type="ARBA" id="ARBA00005564"/>
    </source>
</evidence>
<dbReference type="GO" id="GO:0006006">
    <property type="term" value="P:glucose metabolic process"/>
    <property type="evidence" value="ECO:0007669"/>
    <property type="project" value="UniProtKB-KW"/>
</dbReference>
<dbReference type="PANTHER" id="PTHR30344:SF1">
    <property type="entry name" value="6-PHOSPHOGLUCONOLACTONASE"/>
    <property type="match status" value="1"/>
</dbReference>